<evidence type="ECO:0000256" key="2">
    <source>
        <dbReference type="ARBA" id="ARBA00022448"/>
    </source>
</evidence>
<dbReference type="GO" id="GO:0015031">
    <property type="term" value="P:protein transport"/>
    <property type="evidence" value="ECO:0007669"/>
    <property type="project" value="UniProtKB-KW"/>
</dbReference>
<feature type="region of interest" description="Disordered" evidence="5">
    <location>
        <begin position="108"/>
        <end position="136"/>
    </location>
</feature>
<feature type="region of interest" description="Disordered" evidence="5">
    <location>
        <begin position="171"/>
        <end position="200"/>
    </location>
</feature>
<dbReference type="GO" id="GO:0006890">
    <property type="term" value="P:retrograde vesicle-mediated transport, Golgi to endoplasmic reticulum"/>
    <property type="evidence" value="ECO:0007669"/>
    <property type="project" value="InterPro"/>
</dbReference>
<evidence type="ECO:0000313" key="9">
    <source>
        <dbReference type="Proteomes" id="UP001054889"/>
    </source>
</evidence>
<sequence>MARYRGWPCAFRISVRGGAITGALRQWALAAGGLRVTRVRRSGGSCSIIQSTRMKMATPVRAAAATMTGYGELHVVRTAALRLARCNLGRAIASESLARVEPQRRPPKAPVYYYATPSRRNAGPRKPAKPQFGGSGFPAFSRAASSGIHGQPIGEVQSLAIFLEEPLAEPELEHGQTAPNSSSSSSSNGDLRRGARGTAAMAAAEEGDALYEIRRHALGSHVIPHVRVVALPSLPTPLPCSLRPHNPIAYWSWPEVTTWRVPASVSKLRERWTGTLGRSRQRRRGNGVSLFVSPNAEYVAVTVGNRILVLRKGDDYSSPCGVYTNDDRMTFFTSGVWLEAEGIFSVVDDLSVLYLIKENGELLTRRTHNQLKLSSPIIDLVVRDGSSLQRLGFYLLTSDCTVYRFDSTQEPEANLCKVPISTKAVTSARTLQLPRSLSCFDYDQRNSLLVVVADSNVLFNSDGYSGTYYLYVLHFDGNLELSLHFKVYNYKGVFSPPKDQMTFVSSPKIRISPQGKHIATLDFTGSVNLFVFDGAACTVSLHPPGNARYLVDVKDISWWTDIILMVVRGDGSVNMYSITKNKVVSQDNPVLSTPILERAKATEGHAFILQSSRYERNTPFDKQMDGDSKLNLPSSSGDHQESGMDKMFWSLISFYRVTVAEMYSILIRKNQFKEALDFASRYNLDKDDILKVCWLQCDGNTYEIDSYLSSIKDQVFVLSECVNKVGPTEAALRALLSFGLRITDNYKFSEVDNSSEGAAWDKRVIRLRILWHRDMLETFLGINMGRYSAGEYRKFRSMSIVETAIALAESGKIGALNLVFKRHPYTISSDILHILSAIPETVSVQTYSQLLPGKSPPGIVILRDGDWVECKQMVSYVNNCPAELDRIGELKTELFIKNSTGFLWPSVAELCEWYKKRARDIDCLSGQLENSMAMIELACQKGIGELQSFSDDIKCLYQVVYSHELNEFIMNLVTWEDLPDYEKFKIILRGVKEDTVVQRLEENAIPFMKKRFHLISSNEGRQEESYLVRWLKEIAAENELSICLAVIENGCGESPINGLFKDLIEMIETAVHCIYACAATNQWNTMSSILLKLLHKTNREKSLLASEDDCSLIDTKQALGASVVSCDEMQRVCADILSGLGNCSVPYDINNAKYLDLLEKRLKVAEGHVEVGRLFTYYQNLSEGFLKAGKFSLARNYLGETSAVSLSTEKAENLVIQAAREYFFSASTLSGNEIWKARECLNLLPNSRNVQAETDIIDALTIRLPYLGVTILPVQFRQVKDPMEIIRMVITSQTGAYLHFEEIIDVAKLLGLKSEEEIAAVEEAVAREAVVNGDLQLAFDICLNLTKKGHGAVWDLFAAIARGPPLDNLDTGTREKLLGFSLSHCDEESIGELLNAWKELDVHDKFEKLMLSTETNPPNFVIDRSSITTLPVHSVQDILDLRGDSSHDRDKDYVEIVREMLSKVCMDLTNEGAHTWQAMLAENRKFLSFSALELPWLLKLSNNEEQDGEIQALRTDDPSRKYRFSTKVEATISIIYWLAINGFAPNDNIITILAKSIMESPVDEEGDVLACSVLLNLVDPFNGVKIIEEELKKRECYQEINSLMTIGMLYSALNNSKKECSTPEQRRKLLLDKFHEKFTSVDSDDLDQIDMAHTTFWREWKSKLEEEKQLAEQARMLKQILPDINTSQFLSGDASYIKKVVFSFVDSVKQEKKHVLKEAVNIADTYGLQRTEVLLRFLGCSLVSECWDNNDILSEISEFRDDIVKSAKGVIDMIYSDVYPDINGYNKQRLSYIYGILSACHSYLKRTSEIELRYPEHVHTHKLEPFQYYKVLEEECKKVSFIDGLNYKNIAGLDNLNFEHFNEEVCKNIHAATVSALADMVQSLVSMYVDVLAKGLISRQGVYKHYVLGLLASLEGRNEARSNCTDCEKLQAVLCEIEWNYDSCKEYIQALPATDILYIIGRLSPSMRAFRQLLINDDITVHQGRGQLGSQTADPINPLDLLELYNTAMDECLSDLIEGSCEHPISLHKLLSSLNRSTEKHAGILEMVRSGKPWESWYEYGTSASTADETTNSSGGITGTLVALRSTQMVAAVLPDANITPENLATLDSAASCFLELSKHASSVESVAVLEAMLEEWDQLFSSKDEYVPPHESPKETSDWSDGWDDGWEDLESPKKNLDAASSPIHPLHSCWMEVIRKLVGLTEVQKVIEILDRASSKHIVLLEDDEAHCLLDVVSALDCFMALKIVLLLPYEAPRFQCLQMIEAKMREGTVSTSSNADDQELLALALSSGTLQKVIAEEEYSQFFSYMCHLVGHLAKSFQTDLLINGMTKQAHQGHQGLVSHYSLEGSCFLVSYVNWSSKASTC</sequence>
<dbReference type="PANTHER" id="PTHR15922:SF2">
    <property type="entry name" value="NBAS SUBUNIT OF NRZ TETHERING COMPLEX"/>
    <property type="match status" value="1"/>
</dbReference>
<dbReference type="Proteomes" id="UP001054889">
    <property type="component" value="Unassembled WGS sequence"/>
</dbReference>
<comment type="caution">
    <text evidence="8">The sequence shown here is derived from an EMBL/GenBank/DDBJ whole genome shotgun (WGS) entry which is preliminary data.</text>
</comment>
<feature type="domain" description="KNTC1 first ARM-repeats" evidence="7">
    <location>
        <begin position="666"/>
        <end position="857"/>
    </location>
</feature>
<protein>
    <recommendedName>
        <fullName evidence="10">Sec39 domain-containing protein</fullName>
    </recommendedName>
</protein>
<evidence type="ECO:0000256" key="1">
    <source>
        <dbReference type="ARBA" id="ARBA00004240"/>
    </source>
</evidence>
<keyword evidence="4" id="KW-0653">Protein transport</keyword>
<evidence type="ECO:0008006" key="10">
    <source>
        <dbReference type="Google" id="ProtNLM"/>
    </source>
</evidence>
<accession>A0AAV5ETM6</accession>
<evidence type="ECO:0000256" key="4">
    <source>
        <dbReference type="ARBA" id="ARBA00022927"/>
    </source>
</evidence>
<feature type="compositionally biased region" description="Basic and acidic residues" evidence="5">
    <location>
        <begin position="2145"/>
        <end position="2158"/>
    </location>
</feature>
<organism evidence="8 9">
    <name type="scientific">Eleusine coracana subsp. coracana</name>
    <dbReference type="NCBI Taxonomy" id="191504"/>
    <lineage>
        <taxon>Eukaryota</taxon>
        <taxon>Viridiplantae</taxon>
        <taxon>Streptophyta</taxon>
        <taxon>Embryophyta</taxon>
        <taxon>Tracheophyta</taxon>
        <taxon>Spermatophyta</taxon>
        <taxon>Magnoliopsida</taxon>
        <taxon>Liliopsida</taxon>
        <taxon>Poales</taxon>
        <taxon>Poaceae</taxon>
        <taxon>PACMAD clade</taxon>
        <taxon>Chloridoideae</taxon>
        <taxon>Cynodonteae</taxon>
        <taxon>Eleusininae</taxon>
        <taxon>Eleusine</taxon>
    </lineage>
</organism>
<evidence type="ECO:0000256" key="3">
    <source>
        <dbReference type="ARBA" id="ARBA00022824"/>
    </source>
</evidence>
<dbReference type="GO" id="GO:0070939">
    <property type="term" value="C:Dsl1/NZR complex"/>
    <property type="evidence" value="ECO:0007669"/>
    <property type="project" value="TreeGrafter"/>
</dbReference>
<dbReference type="SUPFAM" id="SSF50978">
    <property type="entry name" value="WD40 repeat-like"/>
    <property type="match status" value="1"/>
</dbReference>
<evidence type="ECO:0000313" key="8">
    <source>
        <dbReference type="EMBL" id="GJN26679.1"/>
    </source>
</evidence>
<dbReference type="EMBL" id="BQKI01000079">
    <property type="protein sequence ID" value="GJN26679.1"/>
    <property type="molecule type" value="Genomic_DNA"/>
</dbReference>
<keyword evidence="2" id="KW-0813">Transport</keyword>
<dbReference type="GO" id="GO:0000149">
    <property type="term" value="F:SNARE binding"/>
    <property type="evidence" value="ECO:0007669"/>
    <property type="project" value="TreeGrafter"/>
</dbReference>
<evidence type="ECO:0000256" key="5">
    <source>
        <dbReference type="SAM" id="MobiDB-lite"/>
    </source>
</evidence>
<dbReference type="Pfam" id="PF08314">
    <property type="entry name" value="Sec39"/>
    <property type="match status" value="1"/>
</dbReference>
<dbReference type="PANTHER" id="PTHR15922">
    <property type="entry name" value="NEUROBLASTOMA-AMPLIFIED SEQUENCE"/>
    <property type="match status" value="1"/>
</dbReference>
<reference evidence="8" key="2">
    <citation type="submission" date="2021-12" db="EMBL/GenBank/DDBJ databases">
        <title>Resequencing data analysis of finger millet.</title>
        <authorList>
            <person name="Hatakeyama M."/>
            <person name="Aluri S."/>
            <person name="Balachadran M.T."/>
            <person name="Sivarajan S.R."/>
            <person name="Poveda L."/>
            <person name="Shimizu-Inatsugi R."/>
            <person name="Schlapbach R."/>
            <person name="Sreeman S.M."/>
            <person name="Shimizu K.K."/>
        </authorList>
    </citation>
    <scope>NUCLEOTIDE SEQUENCE</scope>
</reference>
<gene>
    <name evidence="8" type="primary">gb14630</name>
    <name evidence="8" type="ORF">PR202_gb14630</name>
</gene>
<name>A0AAV5ETM6_ELECO</name>
<dbReference type="InterPro" id="IPR055403">
    <property type="entry name" value="ARM_KNTC1_1st"/>
</dbReference>
<keyword evidence="9" id="KW-1185">Reference proteome</keyword>
<evidence type="ECO:0000259" key="7">
    <source>
        <dbReference type="Pfam" id="PF24520"/>
    </source>
</evidence>
<feature type="region of interest" description="Disordered" evidence="5">
    <location>
        <begin position="2145"/>
        <end position="2166"/>
    </location>
</feature>
<dbReference type="InterPro" id="IPR036322">
    <property type="entry name" value="WD40_repeat_dom_sf"/>
</dbReference>
<dbReference type="InterPro" id="IPR013244">
    <property type="entry name" value="Sec39_domain"/>
</dbReference>
<feature type="domain" description="Sec39" evidence="6">
    <location>
        <begin position="1184"/>
        <end position="1346"/>
    </location>
</feature>
<dbReference type="Pfam" id="PF24520">
    <property type="entry name" value="ARM_KNTC1_1st"/>
    <property type="match status" value="1"/>
</dbReference>
<evidence type="ECO:0000259" key="6">
    <source>
        <dbReference type="Pfam" id="PF08314"/>
    </source>
</evidence>
<comment type="subcellular location">
    <subcellularLocation>
        <location evidence="1">Endoplasmic reticulum</location>
    </subcellularLocation>
</comment>
<keyword evidence="3" id="KW-0256">Endoplasmic reticulum</keyword>
<reference evidence="8" key="1">
    <citation type="journal article" date="2018" name="DNA Res.">
        <title>Multiple hybrid de novo genome assembly of finger millet, an orphan allotetraploid crop.</title>
        <authorList>
            <person name="Hatakeyama M."/>
            <person name="Aluri S."/>
            <person name="Balachadran M.T."/>
            <person name="Sivarajan S.R."/>
            <person name="Patrignani A."/>
            <person name="Gruter S."/>
            <person name="Poveda L."/>
            <person name="Shimizu-Inatsugi R."/>
            <person name="Baeten J."/>
            <person name="Francoijs K.J."/>
            <person name="Nataraja K.N."/>
            <person name="Reddy Y.A.N."/>
            <person name="Phadnis S."/>
            <person name="Ravikumar R.L."/>
            <person name="Schlapbach R."/>
            <person name="Sreeman S.M."/>
            <person name="Shimizu K.K."/>
        </authorList>
    </citation>
    <scope>NUCLEOTIDE SEQUENCE</scope>
</reference>
<proteinExistence type="predicted"/>